<sequence length="175" mass="19743">MLRSAATFKIILSLMRHFDDTISITIAIVDTAGFVQEYRSQEILEQLNELVPPACYAISEGKHVTANMDDDELSRSFNALLLDSNEDMEGSAVDYDVYSLSMMWMNPMKKHQKDEYRIRMAVQGRHCGEGTGKKGSSRCQKKTLEMVDNPLESVSGKTVMAATFVRLIGFRNCRC</sequence>
<dbReference type="WBParaSite" id="HPLM_0000384901-mRNA-1">
    <property type="protein sequence ID" value="HPLM_0000384901-mRNA-1"/>
    <property type="gene ID" value="HPLM_0000384901"/>
</dbReference>
<dbReference type="OrthoDB" id="3352408at2759"/>
<organism evidence="3">
    <name type="scientific">Haemonchus placei</name>
    <name type="common">Barber's pole worm</name>
    <dbReference type="NCBI Taxonomy" id="6290"/>
    <lineage>
        <taxon>Eukaryota</taxon>
        <taxon>Metazoa</taxon>
        <taxon>Ecdysozoa</taxon>
        <taxon>Nematoda</taxon>
        <taxon>Chromadorea</taxon>
        <taxon>Rhabditida</taxon>
        <taxon>Rhabditina</taxon>
        <taxon>Rhabditomorpha</taxon>
        <taxon>Strongyloidea</taxon>
        <taxon>Trichostrongylidae</taxon>
        <taxon>Haemonchus</taxon>
    </lineage>
</organism>
<dbReference type="EMBL" id="UZAF01016152">
    <property type="protein sequence ID" value="VDO21814.1"/>
    <property type="molecule type" value="Genomic_DNA"/>
</dbReference>
<evidence type="ECO:0000313" key="3">
    <source>
        <dbReference type="WBParaSite" id="HPLM_0000384901-mRNA-1"/>
    </source>
</evidence>
<dbReference type="Proteomes" id="UP000268014">
    <property type="component" value="Unassembled WGS sequence"/>
</dbReference>
<proteinExistence type="predicted"/>
<gene>
    <name evidence="1" type="ORF">HPLM_LOCUS3841</name>
</gene>
<evidence type="ECO:0000313" key="1">
    <source>
        <dbReference type="EMBL" id="VDO21814.1"/>
    </source>
</evidence>
<reference evidence="1 2" key="2">
    <citation type="submission" date="2018-11" db="EMBL/GenBank/DDBJ databases">
        <authorList>
            <consortium name="Pathogen Informatics"/>
        </authorList>
    </citation>
    <scope>NUCLEOTIDE SEQUENCE [LARGE SCALE GENOMIC DNA]</scope>
    <source>
        <strain evidence="1 2">MHpl1</strain>
    </source>
</reference>
<dbReference type="AlphaFoldDB" id="A0A0N4W2B3"/>
<accession>A0A0N4W2B3</accession>
<keyword evidence="2" id="KW-1185">Reference proteome</keyword>
<dbReference type="STRING" id="6290.A0A0N4W2B3"/>
<reference evidence="3" key="1">
    <citation type="submission" date="2017-02" db="UniProtKB">
        <authorList>
            <consortium name="WormBaseParasite"/>
        </authorList>
    </citation>
    <scope>IDENTIFICATION</scope>
</reference>
<name>A0A0N4W2B3_HAEPC</name>
<protein>
    <submittedName>
        <fullName evidence="3">VWFA domain-containing protein</fullName>
    </submittedName>
</protein>
<evidence type="ECO:0000313" key="2">
    <source>
        <dbReference type="Proteomes" id="UP000268014"/>
    </source>
</evidence>